<name>A0A345UKR5_9BACT</name>
<keyword evidence="2" id="KW-1185">Reference proteome</keyword>
<evidence type="ECO:0000313" key="1">
    <source>
        <dbReference type="EMBL" id="AXJ01067.1"/>
    </source>
</evidence>
<accession>A0A345UKR5</accession>
<dbReference type="AlphaFoldDB" id="A0A345UKR5"/>
<evidence type="ECO:0000313" key="2">
    <source>
        <dbReference type="Proteomes" id="UP000254808"/>
    </source>
</evidence>
<gene>
    <name evidence="1" type="ORF">CYPRO_1817</name>
</gene>
<dbReference type="Proteomes" id="UP000254808">
    <property type="component" value="Chromosome"/>
</dbReference>
<dbReference type="EMBL" id="CP027806">
    <property type="protein sequence ID" value="AXJ01067.1"/>
    <property type="molecule type" value="Genomic_DNA"/>
</dbReference>
<sequence length="52" mass="5915">MFGLEMGAGNSWLFTACPAFKLVFDFFNIIRLGYQNQKRSDGVLHGQTAFLR</sequence>
<dbReference type="KEGG" id="cprv:CYPRO_1817"/>
<proteinExistence type="predicted"/>
<reference evidence="1 2" key="1">
    <citation type="submission" date="2018-03" db="EMBL/GenBank/DDBJ databases">
        <title>Phenotypic and genomic properties of Cyclonatronum proteinivorum gen. nov., sp. nov., a haloalkaliphilic bacteroidete from soda lakes possessing Na+-translocating rhodopsin.</title>
        <authorList>
            <person name="Toshchakov S.V."/>
            <person name="Korzhenkov A."/>
            <person name="Samarov N.I."/>
            <person name="Kublanov I.V."/>
            <person name="Muntyan M.S."/>
            <person name="Sorokin D.Y."/>
        </authorList>
    </citation>
    <scope>NUCLEOTIDE SEQUENCE [LARGE SCALE GENOMIC DNA]</scope>
    <source>
        <strain evidence="1 2">Omega</strain>
    </source>
</reference>
<organism evidence="1 2">
    <name type="scientific">Cyclonatronum proteinivorum</name>
    <dbReference type="NCBI Taxonomy" id="1457365"/>
    <lineage>
        <taxon>Bacteria</taxon>
        <taxon>Pseudomonadati</taxon>
        <taxon>Balneolota</taxon>
        <taxon>Balneolia</taxon>
        <taxon>Balneolales</taxon>
        <taxon>Cyclonatronaceae</taxon>
        <taxon>Cyclonatronum</taxon>
    </lineage>
</organism>
<protein>
    <submittedName>
        <fullName evidence="1">Uncharacterized protein</fullName>
    </submittedName>
</protein>